<gene>
    <name evidence="2" type="primary">rbfA</name>
    <name evidence="3" type="ORF">LV89_02259</name>
</gene>
<evidence type="ECO:0000313" key="3">
    <source>
        <dbReference type="EMBL" id="PWK26750.1"/>
    </source>
</evidence>
<keyword evidence="2" id="KW-0963">Cytoplasm</keyword>
<keyword evidence="1 2" id="KW-0690">Ribosome biogenesis</keyword>
<protein>
    <recommendedName>
        <fullName evidence="2">Ribosome-binding factor A</fullName>
    </recommendedName>
</protein>
<accession>A0A316E9K3</accession>
<comment type="subunit">
    <text evidence="2">Monomer. Binds 30S ribosomal subunits, but not 50S ribosomal subunits or 70S ribosomes.</text>
</comment>
<dbReference type="PANTHER" id="PTHR33515">
    <property type="entry name" value="RIBOSOME-BINDING FACTOR A, CHLOROPLASTIC-RELATED"/>
    <property type="match status" value="1"/>
</dbReference>
<evidence type="ECO:0000256" key="1">
    <source>
        <dbReference type="ARBA" id="ARBA00022517"/>
    </source>
</evidence>
<comment type="similarity">
    <text evidence="2">Belongs to the RbfA family.</text>
</comment>
<evidence type="ECO:0000256" key="2">
    <source>
        <dbReference type="HAMAP-Rule" id="MF_00003"/>
    </source>
</evidence>
<dbReference type="SUPFAM" id="SSF89919">
    <property type="entry name" value="Ribosome-binding factor A, RbfA"/>
    <property type="match status" value="1"/>
</dbReference>
<dbReference type="Proteomes" id="UP000245489">
    <property type="component" value="Unassembled WGS sequence"/>
</dbReference>
<dbReference type="GO" id="GO:0043024">
    <property type="term" value="F:ribosomal small subunit binding"/>
    <property type="evidence" value="ECO:0007669"/>
    <property type="project" value="TreeGrafter"/>
</dbReference>
<dbReference type="InterPro" id="IPR023799">
    <property type="entry name" value="RbfA_dom_sf"/>
</dbReference>
<dbReference type="InterPro" id="IPR015946">
    <property type="entry name" value="KH_dom-like_a/b"/>
</dbReference>
<dbReference type="AlphaFoldDB" id="A0A316E9K3"/>
<dbReference type="HAMAP" id="MF_00003">
    <property type="entry name" value="RbfA"/>
    <property type="match status" value="1"/>
</dbReference>
<reference evidence="3 4" key="1">
    <citation type="submission" date="2018-05" db="EMBL/GenBank/DDBJ databases">
        <title>Genomic Encyclopedia of Archaeal and Bacterial Type Strains, Phase II (KMG-II): from individual species to whole genera.</title>
        <authorList>
            <person name="Goeker M."/>
        </authorList>
    </citation>
    <scope>NUCLEOTIDE SEQUENCE [LARGE SCALE GENOMIC DNA]</scope>
    <source>
        <strain evidence="3 4">DSM 22214</strain>
    </source>
</reference>
<proteinExistence type="inferred from homology"/>
<dbReference type="GO" id="GO:0005829">
    <property type="term" value="C:cytosol"/>
    <property type="evidence" value="ECO:0007669"/>
    <property type="project" value="TreeGrafter"/>
</dbReference>
<dbReference type="RefSeq" id="WP_109742994.1">
    <property type="nucleotide sequence ID" value="NZ_QGGO01000010.1"/>
</dbReference>
<comment type="subcellular location">
    <subcellularLocation>
        <location evidence="2">Cytoplasm</location>
    </subcellularLocation>
</comment>
<sequence>MESKRQQQFAKLIQQDLSEIFQKDMRSTFGNAFVTITDVKMTPDLSIARSYLSFMLTNDKQGLLQDIREKTKVIRGILGNKIRNQVRIVPNLEFFIDDTAEYAAHMDAVISQLDIPPLKEGEEIED</sequence>
<evidence type="ECO:0000313" key="4">
    <source>
        <dbReference type="Proteomes" id="UP000245489"/>
    </source>
</evidence>
<dbReference type="GO" id="GO:0030490">
    <property type="term" value="P:maturation of SSU-rRNA"/>
    <property type="evidence" value="ECO:0007669"/>
    <property type="project" value="UniProtKB-UniRule"/>
</dbReference>
<keyword evidence="4" id="KW-1185">Reference proteome</keyword>
<dbReference type="Pfam" id="PF02033">
    <property type="entry name" value="RBFA"/>
    <property type="match status" value="1"/>
</dbReference>
<dbReference type="PANTHER" id="PTHR33515:SF1">
    <property type="entry name" value="RIBOSOME-BINDING FACTOR A, CHLOROPLASTIC-RELATED"/>
    <property type="match status" value="1"/>
</dbReference>
<organism evidence="3 4">
    <name type="scientific">Arcicella aurantiaca</name>
    <dbReference type="NCBI Taxonomy" id="591202"/>
    <lineage>
        <taxon>Bacteria</taxon>
        <taxon>Pseudomonadati</taxon>
        <taxon>Bacteroidota</taxon>
        <taxon>Cytophagia</taxon>
        <taxon>Cytophagales</taxon>
        <taxon>Flectobacillaceae</taxon>
        <taxon>Arcicella</taxon>
    </lineage>
</organism>
<dbReference type="OrthoDB" id="9811910at2"/>
<comment type="caution">
    <text evidence="3">The sequence shown here is derived from an EMBL/GenBank/DDBJ whole genome shotgun (WGS) entry which is preliminary data.</text>
</comment>
<name>A0A316E9K3_9BACT</name>
<dbReference type="InterPro" id="IPR000238">
    <property type="entry name" value="RbfA"/>
</dbReference>
<dbReference type="Gene3D" id="3.30.300.20">
    <property type="match status" value="1"/>
</dbReference>
<dbReference type="EMBL" id="QGGO01000010">
    <property type="protein sequence ID" value="PWK26750.1"/>
    <property type="molecule type" value="Genomic_DNA"/>
</dbReference>
<comment type="function">
    <text evidence="2">One of several proteins that assist in the late maturation steps of the functional core of the 30S ribosomal subunit. Associates with free 30S ribosomal subunits (but not with 30S subunits that are part of 70S ribosomes or polysomes). Required for efficient processing of 16S rRNA. May interact with the 5'-terminal helix region of 16S rRNA.</text>
</comment>